<accession>A0A4Y2S9J1</accession>
<evidence type="ECO:0000313" key="1">
    <source>
        <dbReference type="EMBL" id="GBN83969.1"/>
    </source>
</evidence>
<dbReference type="AlphaFoldDB" id="A0A4Y2S9J1"/>
<gene>
    <name evidence="1" type="ORF">AVEN_34213_1</name>
</gene>
<proteinExistence type="predicted"/>
<protein>
    <submittedName>
        <fullName evidence="1">Uncharacterized protein</fullName>
    </submittedName>
</protein>
<dbReference type="Proteomes" id="UP000499080">
    <property type="component" value="Unassembled WGS sequence"/>
</dbReference>
<dbReference type="EMBL" id="BGPR01020160">
    <property type="protein sequence ID" value="GBN83969.1"/>
    <property type="molecule type" value="Genomic_DNA"/>
</dbReference>
<evidence type="ECO:0000313" key="2">
    <source>
        <dbReference type="Proteomes" id="UP000499080"/>
    </source>
</evidence>
<organism evidence="1 2">
    <name type="scientific">Araneus ventricosus</name>
    <name type="common">Orbweaver spider</name>
    <name type="synonym">Epeira ventricosa</name>
    <dbReference type="NCBI Taxonomy" id="182803"/>
    <lineage>
        <taxon>Eukaryota</taxon>
        <taxon>Metazoa</taxon>
        <taxon>Ecdysozoa</taxon>
        <taxon>Arthropoda</taxon>
        <taxon>Chelicerata</taxon>
        <taxon>Arachnida</taxon>
        <taxon>Araneae</taxon>
        <taxon>Araneomorphae</taxon>
        <taxon>Entelegynae</taxon>
        <taxon>Araneoidea</taxon>
        <taxon>Araneidae</taxon>
        <taxon>Araneus</taxon>
    </lineage>
</organism>
<comment type="caution">
    <text evidence="1">The sequence shown here is derived from an EMBL/GenBank/DDBJ whole genome shotgun (WGS) entry which is preliminary data.</text>
</comment>
<name>A0A4Y2S9J1_ARAVE</name>
<keyword evidence="2" id="KW-1185">Reference proteome</keyword>
<sequence>MVKNFCCYPECSCRKERNISREVTWNHLEKSGSRIQAPVKTVDQGILQSSRIELEYRRDSIRATKRSHVRERKKKEEKAMCSELCDTLLVVCERCCAPNKRSQFCGIKQRIQAAVKTVDQVMLQRSWTDLEYRLDIIRITKRSHVDFTKTVKKELYELFCP</sequence>
<reference evidence="1 2" key="1">
    <citation type="journal article" date="2019" name="Sci. Rep.">
        <title>Orb-weaving spider Araneus ventricosus genome elucidates the spidroin gene catalogue.</title>
        <authorList>
            <person name="Kono N."/>
            <person name="Nakamura H."/>
            <person name="Ohtoshi R."/>
            <person name="Moran D.A.P."/>
            <person name="Shinohara A."/>
            <person name="Yoshida Y."/>
            <person name="Fujiwara M."/>
            <person name="Mori M."/>
            <person name="Tomita M."/>
            <person name="Arakawa K."/>
        </authorList>
    </citation>
    <scope>NUCLEOTIDE SEQUENCE [LARGE SCALE GENOMIC DNA]</scope>
</reference>